<evidence type="ECO:0000313" key="3">
    <source>
        <dbReference type="Proteomes" id="UP000747542"/>
    </source>
</evidence>
<feature type="transmembrane region" description="Helical" evidence="1">
    <location>
        <begin position="34"/>
        <end position="52"/>
    </location>
</feature>
<dbReference type="AlphaFoldDB" id="A0A8J5JXX2"/>
<keyword evidence="1" id="KW-0812">Transmembrane</keyword>
<protein>
    <submittedName>
        <fullName evidence="2">Uncharacterized protein</fullName>
    </submittedName>
</protein>
<comment type="caution">
    <text evidence="2">The sequence shown here is derived from an EMBL/GenBank/DDBJ whole genome shotgun (WGS) entry which is preliminary data.</text>
</comment>
<dbReference type="Proteomes" id="UP000747542">
    <property type="component" value="Unassembled WGS sequence"/>
</dbReference>
<dbReference type="SUPFAM" id="SSF50891">
    <property type="entry name" value="Cyclophilin-like"/>
    <property type="match status" value="1"/>
</dbReference>
<dbReference type="EMBL" id="JAHLQT010024020">
    <property type="protein sequence ID" value="KAG7165646.1"/>
    <property type="molecule type" value="Genomic_DNA"/>
</dbReference>
<feature type="transmembrane region" description="Helical" evidence="1">
    <location>
        <begin position="7"/>
        <end position="28"/>
    </location>
</feature>
<keyword evidence="3" id="KW-1185">Reference proteome</keyword>
<organism evidence="2 3">
    <name type="scientific">Homarus americanus</name>
    <name type="common">American lobster</name>
    <dbReference type="NCBI Taxonomy" id="6706"/>
    <lineage>
        <taxon>Eukaryota</taxon>
        <taxon>Metazoa</taxon>
        <taxon>Ecdysozoa</taxon>
        <taxon>Arthropoda</taxon>
        <taxon>Crustacea</taxon>
        <taxon>Multicrustacea</taxon>
        <taxon>Malacostraca</taxon>
        <taxon>Eumalacostraca</taxon>
        <taxon>Eucarida</taxon>
        <taxon>Decapoda</taxon>
        <taxon>Pleocyemata</taxon>
        <taxon>Astacidea</taxon>
        <taxon>Nephropoidea</taxon>
        <taxon>Nephropidae</taxon>
        <taxon>Homarus</taxon>
    </lineage>
</organism>
<name>A0A8J5JXX2_HOMAM</name>
<evidence type="ECO:0000313" key="2">
    <source>
        <dbReference type="EMBL" id="KAG7165646.1"/>
    </source>
</evidence>
<reference evidence="2" key="1">
    <citation type="journal article" date="2021" name="Sci. Adv.">
        <title>The American lobster genome reveals insights on longevity, neural, and immune adaptations.</title>
        <authorList>
            <person name="Polinski J.M."/>
            <person name="Zimin A.V."/>
            <person name="Clark K.F."/>
            <person name="Kohn A.B."/>
            <person name="Sadowski N."/>
            <person name="Timp W."/>
            <person name="Ptitsyn A."/>
            <person name="Khanna P."/>
            <person name="Romanova D.Y."/>
            <person name="Williams P."/>
            <person name="Greenwood S.J."/>
            <person name="Moroz L.L."/>
            <person name="Walt D.R."/>
            <person name="Bodnar A.G."/>
        </authorList>
    </citation>
    <scope>NUCLEOTIDE SEQUENCE</scope>
    <source>
        <strain evidence="2">GMGI-L3</strain>
    </source>
</reference>
<keyword evidence="1" id="KW-1133">Transmembrane helix</keyword>
<dbReference type="InterPro" id="IPR029000">
    <property type="entry name" value="Cyclophilin-like_dom_sf"/>
</dbReference>
<accession>A0A8J5JXX2</accession>
<keyword evidence="1" id="KW-0472">Membrane</keyword>
<proteinExistence type="predicted"/>
<evidence type="ECO:0000256" key="1">
    <source>
        <dbReference type="SAM" id="Phobius"/>
    </source>
</evidence>
<sequence length="217" mass="23585">MQHIRAVVVTLYLLAVKNGAVVVTLYLLAVKNGAVVVTLYLLAVKNGAVVYGKLLRLARDYGALAFLDFNWGSAHGRIYVRLKRNSAQGNQFLQFCTGYDGRTYVGTHLLQIFNKDNPGECIIVGENDPKQPLSASLTNIGYSSNGQYSRPWSPGLVWGGWGTCSTQFGITLRHWTGGLPAPSCFGWIESGLEILQSAVLHPNISQVKVVDCGVVIS</sequence>
<gene>
    <name evidence="2" type="ORF">Hamer_G013153</name>
</gene>